<evidence type="ECO:0000313" key="2">
    <source>
        <dbReference type="EnsemblMetazoa" id="AFUN006402-PA"/>
    </source>
</evidence>
<proteinExistence type="predicted"/>
<dbReference type="PANTHER" id="PTHR19143:SF327">
    <property type="entry name" value="FI21813P1-RELATED"/>
    <property type="match status" value="1"/>
</dbReference>
<organism evidence="2">
    <name type="scientific">Anopheles funestus</name>
    <name type="common">African malaria mosquito</name>
    <dbReference type="NCBI Taxonomy" id="62324"/>
    <lineage>
        <taxon>Eukaryota</taxon>
        <taxon>Metazoa</taxon>
        <taxon>Ecdysozoa</taxon>
        <taxon>Arthropoda</taxon>
        <taxon>Hexapoda</taxon>
        <taxon>Insecta</taxon>
        <taxon>Pterygota</taxon>
        <taxon>Neoptera</taxon>
        <taxon>Endopterygota</taxon>
        <taxon>Diptera</taxon>
        <taxon>Nematocera</taxon>
        <taxon>Culicoidea</taxon>
        <taxon>Culicidae</taxon>
        <taxon>Anophelinae</taxon>
        <taxon>Anopheles</taxon>
    </lineage>
</organism>
<dbReference type="PROSITE" id="PS51406">
    <property type="entry name" value="FIBRINOGEN_C_2"/>
    <property type="match status" value="1"/>
</dbReference>
<dbReference type="GO" id="GO:0005615">
    <property type="term" value="C:extracellular space"/>
    <property type="evidence" value="ECO:0007669"/>
    <property type="project" value="TreeGrafter"/>
</dbReference>
<dbReference type="Gene3D" id="3.90.215.10">
    <property type="entry name" value="Gamma Fibrinogen, chain A, domain 1"/>
    <property type="match status" value="1"/>
</dbReference>
<dbReference type="Pfam" id="PF00147">
    <property type="entry name" value="Fibrinogen_C"/>
    <property type="match status" value="1"/>
</dbReference>
<dbReference type="InterPro" id="IPR002181">
    <property type="entry name" value="Fibrinogen_a/b/g_C_dom"/>
</dbReference>
<dbReference type="SUPFAM" id="SSF56496">
    <property type="entry name" value="Fibrinogen C-terminal domain-like"/>
    <property type="match status" value="1"/>
</dbReference>
<dbReference type="VEuPathDB" id="VectorBase:AFUN2_007095"/>
<dbReference type="CDD" id="cd00087">
    <property type="entry name" value="FReD"/>
    <property type="match status" value="1"/>
</dbReference>
<sequence length="173" mass="20115">MFQWRFNGSLLFNRTWGEYRAGFGDTEGEHWIGLDNLHRMLAKGRHELLVVMESFHGNTVYAHYDMFSIGTEREQFVIKTIGKYRGTAGDSLSFHIGSKFSTYDQDNDVHPSNCASQYNGGWWYKNCYSCMLNGEYVTSAEQYYQERGLIWVSYTGPFNSLKSSKMMIRQRSS</sequence>
<dbReference type="STRING" id="62324.A0A182RJI4"/>
<feature type="domain" description="Fibrinogen C-terminal" evidence="1">
    <location>
        <begin position="1"/>
        <end position="172"/>
    </location>
</feature>
<dbReference type="InterPro" id="IPR050373">
    <property type="entry name" value="Fibrinogen_C-term_domain"/>
</dbReference>
<dbReference type="AlphaFoldDB" id="A0A182RJI4"/>
<dbReference type="PANTHER" id="PTHR19143">
    <property type="entry name" value="FIBRINOGEN/TENASCIN/ANGIOPOEITIN"/>
    <property type="match status" value="1"/>
</dbReference>
<accession>A0A182RJI4</accession>
<protein>
    <submittedName>
        <fullName evidence="2">Fibrinogen C-terminal domain-containing protein</fullName>
    </submittedName>
</protein>
<dbReference type="InterPro" id="IPR014716">
    <property type="entry name" value="Fibrinogen_a/b/g_C_1"/>
</dbReference>
<evidence type="ECO:0000259" key="1">
    <source>
        <dbReference type="PROSITE" id="PS51406"/>
    </source>
</evidence>
<reference evidence="2" key="1">
    <citation type="submission" date="2020-05" db="UniProtKB">
        <authorList>
            <consortium name="EnsemblMetazoa"/>
        </authorList>
    </citation>
    <scope>IDENTIFICATION</scope>
    <source>
        <strain evidence="2">FUMOZ</strain>
    </source>
</reference>
<dbReference type="EnsemblMetazoa" id="AFUN006402-RA">
    <property type="protein sequence ID" value="AFUN006402-PA"/>
    <property type="gene ID" value="AFUN006402"/>
</dbReference>
<dbReference type="SMART" id="SM00186">
    <property type="entry name" value="FBG"/>
    <property type="match status" value="1"/>
</dbReference>
<dbReference type="InterPro" id="IPR036056">
    <property type="entry name" value="Fibrinogen-like_C"/>
</dbReference>
<dbReference type="VEuPathDB" id="VectorBase:AFUN006402"/>
<name>A0A182RJI4_ANOFN</name>